<accession>A0A9Y1CQT7</accession>
<keyword evidence="1" id="KW-0472">Membrane</keyword>
<feature type="transmembrane region" description="Helical" evidence="1">
    <location>
        <begin position="33"/>
        <end position="53"/>
    </location>
</feature>
<proteinExistence type="predicted"/>
<keyword evidence="1" id="KW-1133">Transmembrane helix</keyword>
<evidence type="ECO:0000313" key="2">
    <source>
        <dbReference type="EMBL" id="UPU15590.1"/>
    </source>
</evidence>
<protein>
    <submittedName>
        <fullName evidence="2">Uncharacterized protein</fullName>
    </submittedName>
</protein>
<sequence length="59" mass="6352">MSAEAAAVFAAGLDFGFLSTFDAADAAFALVTSLFDFAMLFTSFLSSCLWTLLKWSIRS</sequence>
<name>A0A9Y1CQT7_9CAUD</name>
<dbReference type="EMBL" id="OM868078">
    <property type="protein sequence ID" value="UPU15590.1"/>
    <property type="molecule type" value="Genomic_DNA"/>
</dbReference>
<organism evidence="2">
    <name type="scientific">Synechococcus phage Yong-M3-253</name>
    <dbReference type="NCBI Taxonomy" id="2928848"/>
    <lineage>
        <taxon>Viruses</taxon>
        <taxon>Duplodnaviria</taxon>
        <taxon>Heunggongvirae</taxon>
        <taxon>Uroviricota</taxon>
        <taxon>Caudoviricetes</taxon>
    </lineage>
</organism>
<evidence type="ECO:0000256" key="1">
    <source>
        <dbReference type="SAM" id="Phobius"/>
    </source>
</evidence>
<reference evidence="2" key="1">
    <citation type="submission" date="2022-03" db="EMBL/GenBank/DDBJ databases">
        <title>Genomic analysis of Synechococcus cyanophage Yong-M3-253.</title>
        <authorList>
            <person name="Pan L."/>
            <person name="Li D."/>
            <person name="Lin W."/>
            <person name="Qu C."/>
            <person name="Cai R."/>
            <person name="Qian M."/>
            <person name="Wang F."/>
            <person name="Zhou Q."/>
            <person name="Liu W."/>
            <person name="Tong Y."/>
        </authorList>
    </citation>
    <scope>NUCLEOTIDE SEQUENCE</scope>
</reference>
<keyword evidence="1" id="KW-0812">Transmembrane</keyword>